<dbReference type="Proteomes" id="UP000315783">
    <property type="component" value="Unassembled WGS sequence"/>
</dbReference>
<protein>
    <submittedName>
        <fullName evidence="1">Uncharacterized protein</fullName>
    </submittedName>
</protein>
<gene>
    <name evidence="1" type="ORF">IF1G_00271</name>
</gene>
<keyword evidence="2" id="KW-1185">Reference proteome</keyword>
<dbReference type="EMBL" id="SPUK01000001">
    <property type="protein sequence ID" value="TQW00340.1"/>
    <property type="molecule type" value="Genomic_DNA"/>
</dbReference>
<organism evidence="1 2">
    <name type="scientific">Cordyceps javanica</name>
    <dbReference type="NCBI Taxonomy" id="43265"/>
    <lineage>
        <taxon>Eukaryota</taxon>
        <taxon>Fungi</taxon>
        <taxon>Dikarya</taxon>
        <taxon>Ascomycota</taxon>
        <taxon>Pezizomycotina</taxon>
        <taxon>Sordariomycetes</taxon>
        <taxon>Hypocreomycetidae</taxon>
        <taxon>Hypocreales</taxon>
        <taxon>Cordycipitaceae</taxon>
        <taxon>Cordyceps</taxon>
    </lineage>
</organism>
<accession>A0A545VFF6</accession>
<dbReference type="AlphaFoldDB" id="A0A545VFF6"/>
<reference evidence="1 2" key="1">
    <citation type="journal article" date="2019" name="Appl. Microbiol. Biotechnol.">
        <title>Genome sequence of Isaria javanica and comparative genome analysis insights into family S53 peptidase evolution in fungal entomopathogens.</title>
        <authorList>
            <person name="Lin R."/>
            <person name="Zhang X."/>
            <person name="Xin B."/>
            <person name="Zou M."/>
            <person name="Gao Y."/>
            <person name="Qin F."/>
            <person name="Hu Q."/>
            <person name="Xie B."/>
            <person name="Cheng X."/>
        </authorList>
    </citation>
    <scope>NUCLEOTIDE SEQUENCE [LARGE SCALE GENOMIC DNA]</scope>
    <source>
        <strain evidence="1 2">IJ1G</strain>
    </source>
</reference>
<evidence type="ECO:0000313" key="2">
    <source>
        <dbReference type="Proteomes" id="UP000315783"/>
    </source>
</evidence>
<name>A0A545VFF6_9HYPO</name>
<sequence>MFRHRSNSTMILSSDSRADGYFNLHKFLVKTSDESEFTARGLRFVMQQLCSQSFQDFDMDSTVVEVHGVSNTLDEFDLLFGSIRQYNQNSPSKAFSRQETTKTQMWTWSCRTWGRNRGTMQSLSLSMYCYDQCCDTCTITMIVLHCRIRRTTQIRDDKDRKIDSQHVKLRVLKPDIIRDFSEKVLGGTMQTRREYRVGL</sequence>
<comment type="caution">
    <text evidence="1">The sequence shown here is derived from an EMBL/GenBank/DDBJ whole genome shotgun (WGS) entry which is preliminary data.</text>
</comment>
<proteinExistence type="predicted"/>
<evidence type="ECO:0000313" key="1">
    <source>
        <dbReference type="EMBL" id="TQW00340.1"/>
    </source>
</evidence>